<accession>A0A4R5JZU4</accession>
<name>A0A4R5JZU4_9MICC</name>
<dbReference type="EMBL" id="SMRU01000102">
    <property type="protein sequence ID" value="TDF82214.1"/>
    <property type="molecule type" value="Genomic_DNA"/>
</dbReference>
<gene>
    <name evidence="2" type="ORF">E1809_26375</name>
</gene>
<proteinExistence type="predicted"/>
<dbReference type="Proteomes" id="UP000295511">
    <property type="component" value="Unassembled WGS sequence"/>
</dbReference>
<evidence type="ECO:0000256" key="1">
    <source>
        <dbReference type="SAM" id="MobiDB-lite"/>
    </source>
</evidence>
<evidence type="ECO:0000313" key="3">
    <source>
        <dbReference type="Proteomes" id="UP000295511"/>
    </source>
</evidence>
<feature type="region of interest" description="Disordered" evidence="1">
    <location>
        <begin position="67"/>
        <end position="86"/>
    </location>
</feature>
<reference evidence="2 3" key="1">
    <citation type="submission" date="2019-03" db="EMBL/GenBank/DDBJ databases">
        <title>Whole genome sequence of Arthrobacter sp JH1-1.</title>
        <authorList>
            <person name="Trinh H.N."/>
        </authorList>
    </citation>
    <scope>NUCLEOTIDE SEQUENCE [LARGE SCALE GENOMIC DNA]</scope>
    <source>
        <strain evidence="2 3">JH1-1</strain>
    </source>
</reference>
<dbReference type="AlphaFoldDB" id="A0A4R5JZU4"/>
<comment type="caution">
    <text evidence="2">The sequence shown here is derived from an EMBL/GenBank/DDBJ whole genome shotgun (WGS) entry which is preliminary data.</text>
</comment>
<dbReference type="RefSeq" id="WP_133207176.1">
    <property type="nucleotide sequence ID" value="NZ_SMRU01000102.1"/>
</dbReference>
<organism evidence="2 3">
    <name type="scientific">Arthrobacter terricola</name>
    <dbReference type="NCBI Taxonomy" id="2547396"/>
    <lineage>
        <taxon>Bacteria</taxon>
        <taxon>Bacillati</taxon>
        <taxon>Actinomycetota</taxon>
        <taxon>Actinomycetes</taxon>
        <taxon>Micrococcales</taxon>
        <taxon>Micrococcaceae</taxon>
        <taxon>Arthrobacter</taxon>
    </lineage>
</organism>
<protein>
    <submittedName>
        <fullName evidence="2">Uncharacterized protein</fullName>
    </submittedName>
</protein>
<keyword evidence="3" id="KW-1185">Reference proteome</keyword>
<evidence type="ECO:0000313" key="2">
    <source>
        <dbReference type="EMBL" id="TDF82214.1"/>
    </source>
</evidence>
<dbReference type="OrthoDB" id="4942124at2"/>
<sequence>MQHRPHEVPAMIWPDVPPLHRRNEPERPLPILNHQTLRRLAGDMPGTDADARFAATYTRMLPARIERINQAPDNRDPDQAIDTMPS</sequence>